<dbReference type="AlphaFoldDB" id="A0AAD7SH33"/>
<organism evidence="2 3">
    <name type="scientific">Aldrovandia affinis</name>
    <dbReference type="NCBI Taxonomy" id="143900"/>
    <lineage>
        <taxon>Eukaryota</taxon>
        <taxon>Metazoa</taxon>
        <taxon>Chordata</taxon>
        <taxon>Craniata</taxon>
        <taxon>Vertebrata</taxon>
        <taxon>Euteleostomi</taxon>
        <taxon>Actinopterygii</taxon>
        <taxon>Neopterygii</taxon>
        <taxon>Teleostei</taxon>
        <taxon>Notacanthiformes</taxon>
        <taxon>Halosauridae</taxon>
        <taxon>Aldrovandia</taxon>
    </lineage>
</organism>
<dbReference type="Proteomes" id="UP001221898">
    <property type="component" value="Unassembled WGS sequence"/>
</dbReference>
<proteinExistence type="predicted"/>
<evidence type="ECO:0000313" key="2">
    <source>
        <dbReference type="EMBL" id="KAJ8402399.1"/>
    </source>
</evidence>
<accession>A0AAD7SH33</accession>
<comment type="caution">
    <text evidence="2">The sequence shown here is derived from an EMBL/GenBank/DDBJ whole genome shotgun (WGS) entry which is preliminary data.</text>
</comment>
<feature type="region of interest" description="Disordered" evidence="1">
    <location>
        <begin position="1"/>
        <end position="32"/>
    </location>
</feature>
<name>A0AAD7SH33_9TELE</name>
<sequence length="113" mass="12421">MWSVTAPRGARAGSCTRRAVGPRARARQLNPRGSRSVLEWMSAVHGAARSDSRLPALRLPLLGNTHFAYTSNLVICLSGTFKYPFKRTPAPKTAGRCDDHRQWMQLDAASSGR</sequence>
<reference evidence="2" key="1">
    <citation type="journal article" date="2023" name="Science">
        <title>Genome structures resolve the early diversification of teleost fishes.</title>
        <authorList>
            <person name="Parey E."/>
            <person name="Louis A."/>
            <person name="Montfort J."/>
            <person name="Bouchez O."/>
            <person name="Roques C."/>
            <person name="Iampietro C."/>
            <person name="Lluch J."/>
            <person name="Castinel A."/>
            <person name="Donnadieu C."/>
            <person name="Desvignes T."/>
            <person name="Floi Bucao C."/>
            <person name="Jouanno E."/>
            <person name="Wen M."/>
            <person name="Mejri S."/>
            <person name="Dirks R."/>
            <person name="Jansen H."/>
            <person name="Henkel C."/>
            <person name="Chen W.J."/>
            <person name="Zahm M."/>
            <person name="Cabau C."/>
            <person name="Klopp C."/>
            <person name="Thompson A.W."/>
            <person name="Robinson-Rechavi M."/>
            <person name="Braasch I."/>
            <person name="Lecointre G."/>
            <person name="Bobe J."/>
            <person name="Postlethwait J.H."/>
            <person name="Berthelot C."/>
            <person name="Roest Crollius H."/>
            <person name="Guiguen Y."/>
        </authorList>
    </citation>
    <scope>NUCLEOTIDE SEQUENCE</scope>
    <source>
        <strain evidence="2">NC1722</strain>
    </source>
</reference>
<evidence type="ECO:0000256" key="1">
    <source>
        <dbReference type="SAM" id="MobiDB-lite"/>
    </source>
</evidence>
<dbReference type="EMBL" id="JAINUG010000064">
    <property type="protein sequence ID" value="KAJ8402399.1"/>
    <property type="molecule type" value="Genomic_DNA"/>
</dbReference>
<keyword evidence="3" id="KW-1185">Reference proteome</keyword>
<gene>
    <name evidence="2" type="ORF">AAFF_G00368880</name>
</gene>
<protein>
    <submittedName>
        <fullName evidence="2">Uncharacterized protein</fullName>
    </submittedName>
</protein>
<evidence type="ECO:0000313" key="3">
    <source>
        <dbReference type="Proteomes" id="UP001221898"/>
    </source>
</evidence>